<dbReference type="AlphaFoldDB" id="A0A9P5CCW8"/>
<protein>
    <submittedName>
        <fullName evidence="1">Uncharacterized protein</fullName>
    </submittedName>
</protein>
<name>A0A9P5CCW8_9HYPO</name>
<comment type="caution">
    <text evidence="1">The sequence shown here is derived from an EMBL/GenBank/DDBJ whole genome shotgun (WGS) entry which is preliminary data.</text>
</comment>
<keyword evidence="2" id="KW-1185">Reference proteome</keyword>
<organism evidence="1 2">
    <name type="scientific">Trichoderma lentiforme</name>
    <dbReference type="NCBI Taxonomy" id="1567552"/>
    <lineage>
        <taxon>Eukaryota</taxon>
        <taxon>Fungi</taxon>
        <taxon>Dikarya</taxon>
        <taxon>Ascomycota</taxon>
        <taxon>Pezizomycotina</taxon>
        <taxon>Sordariomycetes</taxon>
        <taxon>Hypocreomycetidae</taxon>
        <taxon>Hypocreales</taxon>
        <taxon>Hypocreaceae</taxon>
        <taxon>Trichoderma</taxon>
    </lineage>
</organism>
<sequence>MIEIDTIDVGNPWDIDKMLDYQENEGEKVYVPTSCLYLEDAGLPPNNQYNPHNGFYCTF</sequence>
<reference evidence="1 2" key="1">
    <citation type="submission" date="2018-06" db="EMBL/GenBank/DDBJ databases">
        <title>Genome analysis of cellulolytic fungus Trichoderma lentiforme CFAM-422.</title>
        <authorList>
            <person name="Steindorff A.S."/>
            <person name="Formighieri E.F."/>
            <person name="Midorikawa G.E.O."/>
            <person name="Tamietti M.S."/>
            <person name="Ramos E.Z."/>
            <person name="Silva A.S."/>
            <person name="Bon E.P.S."/>
            <person name="Mendes T.D."/>
            <person name="Damaso M.C.T."/>
            <person name="Favaro L.C.L."/>
        </authorList>
    </citation>
    <scope>NUCLEOTIDE SEQUENCE [LARGE SCALE GENOMIC DNA]</scope>
    <source>
        <strain evidence="1 2">CFAM-422</strain>
    </source>
</reference>
<evidence type="ECO:0000313" key="2">
    <source>
        <dbReference type="Proteomes" id="UP000801864"/>
    </source>
</evidence>
<dbReference type="Proteomes" id="UP000801864">
    <property type="component" value="Unassembled WGS sequence"/>
</dbReference>
<gene>
    <name evidence="1" type="ORF">CFAM422_007697</name>
</gene>
<evidence type="ECO:0000313" key="1">
    <source>
        <dbReference type="EMBL" id="KAF3068571.1"/>
    </source>
</evidence>
<accession>A0A9P5CCW8</accession>
<proteinExistence type="predicted"/>
<dbReference type="EMBL" id="QLNT01000013">
    <property type="protein sequence ID" value="KAF3068571.1"/>
    <property type="molecule type" value="Genomic_DNA"/>
</dbReference>